<dbReference type="InterPro" id="IPR011033">
    <property type="entry name" value="PRC_barrel-like_sf"/>
</dbReference>
<dbReference type="EMBL" id="BMGH01000001">
    <property type="protein sequence ID" value="GGC96260.1"/>
    <property type="molecule type" value="Genomic_DNA"/>
</dbReference>
<dbReference type="InterPro" id="IPR027275">
    <property type="entry name" value="PRC-brl_dom"/>
</dbReference>
<evidence type="ECO:0000259" key="1">
    <source>
        <dbReference type="Pfam" id="PF05239"/>
    </source>
</evidence>
<accession>A0A8J2V3Y3</accession>
<organism evidence="2 3">
    <name type="scientific">Aquisalinus flavus</name>
    <dbReference type="NCBI Taxonomy" id="1526572"/>
    <lineage>
        <taxon>Bacteria</taxon>
        <taxon>Pseudomonadati</taxon>
        <taxon>Pseudomonadota</taxon>
        <taxon>Alphaproteobacteria</taxon>
        <taxon>Parvularculales</taxon>
        <taxon>Parvularculaceae</taxon>
        <taxon>Aquisalinus</taxon>
    </lineage>
</organism>
<evidence type="ECO:0000313" key="2">
    <source>
        <dbReference type="EMBL" id="GGC96260.1"/>
    </source>
</evidence>
<dbReference type="AlphaFoldDB" id="A0A8J2V3Y3"/>
<dbReference type="InterPro" id="IPR014747">
    <property type="entry name" value="Bac_photo_RC_H_C"/>
</dbReference>
<dbReference type="SUPFAM" id="SSF50346">
    <property type="entry name" value="PRC-barrel domain"/>
    <property type="match status" value="1"/>
</dbReference>
<protein>
    <recommendedName>
        <fullName evidence="1">PRC-barrel domain-containing protein</fullName>
    </recommendedName>
</protein>
<gene>
    <name evidence="2" type="ORF">GCM10011342_01330</name>
</gene>
<dbReference type="Proteomes" id="UP000613582">
    <property type="component" value="Unassembled WGS sequence"/>
</dbReference>
<dbReference type="GO" id="GO:0019684">
    <property type="term" value="P:photosynthesis, light reaction"/>
    <property type="evidence" value="ECO:0007669"/>
    <property type="project" value="InterPro"/>
</dbReference>
<dbReference type="RefSeq" id="WP_188159375.1">
    <property type="nucleotide sequence ID" value="NZ_BMGH01000001.1"/>
</dbReference>
<reference evidence="2" key="1">
    <citation type="journal article" date="2014" name="Int. J. Syst. Evol. Microbiol.">
        <title>Complete genome sequence of Corynebacterium casei LMG S-19264T (=DSM 44701T), isolated from a smear-ripened cheese.</title>
        <authorList>
            <consortium name="US DOE Joint Genome Institute (JGI-PGF)"/>
            <person name="Walter F."/>
            <person name="Albersmeier A."/>
            <person name="Kalinowski J."/>
            <person name="Ruckert C."/>
        </authorList>
    </citation>
    <scope>NUCLEOTIDE SEQUENCE</scope>
    <source>
        <strain evidence="2">CGMCC 1.12921</strain>
    </source>
</reference>
<sequence length="100" mass="10873">MADIHENLTPLGDLGNYKLENEDQDIRGLPLVSPDGRTLGKIEDMLVDKEDKRVAAIRLDQGLTVPVDGLEIQDDQVIDHGAKGAHAAGDRAYSGRAVER</sequence>
<dbReference type="Pfam" id="PF05239">
    <property type="entry name" value="PRC"/>
    <property type="match status" value="1"/>
</dbReference>
<reference evidence="2" key="2">
    <citation type="submission" date="2020-09" db="EMBL/GenBank/DDBJ databases">
        <authorList>
            <person name="Sun Q."/>
            <person name="Zhou Y."/>
        </authorList>
    </citation>
    <scope>NUCLEOTIDE SEQUENCE</scope>
    <source>
        <strain evidence="2">CGMCC 1.12921</strain>
    </source>
</reference>
<dbReference type="Gene3D" id="3.90.50.10">
    <property type="entry name" value="Photosynthetic Reaction Center, subunit H, domain 2"/>
    <property type="match status" value="1"/>
</dbReference>
<dbReference type="GO" id="GO:0030077">
    <property type="term" value="C:plasma membrane light-harvesting complex"/>
    <property type="evidence" value="ECO:0007669"/>
    <property type="project" value="InterPro"/>
</dbReference>
<feature type="domain" description="PRC-barrel" evidence="1">
    <location>
        <begin position="22"/>
        <end position="74"/>
    </location>
</feature>
<evidence type="ECO:0000313" key="3">
    <source>
        <dbReference type="Proteomes" id="UP000613582"/>
    </source>
</evidence>
<name>A0A8J2V3Y3_9PROT</name>
<proteinExistence type="predicted"/>
<comment type="caution">
    <text evidence="2">The sequence shown here is derived from an EMBL/GenBank/DDBJ whole genome shotgun (WGS) entry which is preliminary data.</text>
</comment>
<keyword evidence="3" id="KW-1185">Reference proteome</keyword>